<dbReference type="EMBL" id="QGGO01000010">
    <property type="protein sequence ID" value="PWK26773.1"/>
    <property type="molecule type" value="Genomic_DNA"/>
</dbReference>
<proteinExistence type="inferred from homology"/>
<dbReference type="AlphaFoldDB" id="A0A316EBS0"/>
<dbReference type="NCBIfam" id="TIGR04056">
    <property type="entry name" value="OMP_RagA_SusC"/>
    <property type="match status" value="1"/>
</dbReference>
<dbReference type="SUPFAM" id="SSF56935">
    <property type="entry name" value="Porins"/>
    <property type="match status" value="1"/>
</dbReference>
<organism evidence="9 10">
    <name type="scientific">Arcicella aurantiaca</name>
    <dbReference type="NCBI Taxonomy" id="591202"/>
    <lineage>
        <taxon>Bacteria</taxon>
        <taxon>Pseudomonadati</taxon>
        <taxon>Bacteroidota</taxon>
        <taxon>Cytophagia</taxon>
        <taxon>Cytophagales</taxon>
        <taxon>Flectobacillaceae</taxon>
        <taxon>Arcicella</taxon>
    </lineage>
</organism>
<reference evidence="9 10" key="1">
    <citation type="submission" date="2018-05" db="EMBL/GenBank/DDBJ databases">
        <title>Genomic Encyclopedia of Archaeal and Bacterial Type Strains, Phase II (KMG-II): from individual species to whole genera.</title>
        <authorList>
            <person name="Goeker M."/>
        </authorList>
    </citation>
    <scope>NUCLEOTIDE SEQUENCE [LARGE SCALE GENOMIC DNA]</scope>
    <source>
        <strain evidence="9 10">DSM 22214</strain>
    </source>
</reference>
<dbReference type="InterPro" id="IPR039426">
    <property type="entry name" value="TonB-dep_rcpt-like"/>
</dbReference>
<dbReference type="Proteomes" id="UP000245489">
    <property type="component" value="Unassembled WGS sequence"/>
</dbReference>
<comment type="caution">
    <text evidence="9">The sequence shown here is derived from an EMBL/GenBank/DDBJ whole genome shotgun (WGS) entry which is preliminary data.</text>
</comment>
<comment type="subcellular location">
    <subcellularLocation>
        <location evidence="1 7">Cell outer membrane</location>
        <topology evidence="1 7">Multi-pass membrane protein</topology>
    </subcellularLocation>
</comment>
<dbReference type="OrthoDB" id="9768177at2"/>
<evidence type="ECO:0000256" key="4">
    <source>
        <dbReference type="ARBA" id="ARBA00022692"/>
    </source>
</evidence>
<name>A0A316EBS0_9BACT</name>
<evidence type="ECO:0000256" key="1">
    <source>
        <dbReference type="ARBA" id="ARBA00004571"/>
    </source>
</evidence>
<dbReference type="Pfam" id="PF13715">
    <property type="entry name" value="CarbopepD_reg_2"/>
    <property type="match status" value="1"/>
</dbReference>
<evidence type="ECO:0000259" key="8">
    <source>
        <dbReference type="Pfam" id="PF07715"/>
    </source>
</evidence>
<evidence type="ECO:0000256" key="6">
    <source>
        <dbReference type="ARBA" id="ARBA00023237"/>
    </source>
</evidence>
<dbReference type="InterPro" id="IPR008969">
    <property type="entry name" value="CarboxyPept-like_regulatory"/>
</dbReference>
<dbReference type="Pfam" id="PF07715">
    <property type="entry name" value="Plug"/>
    <property type="match status" value="1"/>
</dbReference>
<dbReference type="Gene3D" id="2.170.130.10">
    <property type="entry name" value="TonB-dependent receptor, plug domain"/>
    <property type="match status" value="1"/>
</dbReference>
<dbReference type="InterPro" id="IPR036942">
    <property type="entry name" value="Beta-barrel_TonB_sf"/>
</dbReference>
<dbReference type="RefSeq" id="WP_158279570.1">
    <property type="nucleotide sequence ID" value="NZ_QGGO01000010.1"/>
</dbReference>
<sequence>MQKLLLKKGLPPQVAPSKWMTFSLICLLFLFQIIETSAQKTAGATQKIAGKIISGQDNQPIPGANVMIKGTSSGTTANSAGEYSIEASSNATLLVSSVGYVSQEVKVAGRNKVNVLLQENASSLDEVVVVGYGSSSKRLLSGAQTNIGETELKRTVNTTLDQALQGRAPNVYVASNSGKPGGAAAIYIRGLSTINGNTQPMYVIDGVQIVPQDAPTQGVGSDGQSNVLSSINPDDIESMNVLSGPSAQSIYGSKAANGVIVVTTKKGKAGDAKVNFTSMYNLQGLPNQLPMMNLREYATYSNAWAKAVGSGYNAQFADPSILGEGTNWQAALFKTAAMKKQQLSISGGNEKTTYYISAELMNQEGIAPNSGFDRKSFRVNVESKLRNYLKIGTNLSVSGTAEKLSINEDNIISTAIQQSPNAPVYNPDGSFGGPQDVPLPGSGSTNYSAQITNPVALAYTNTNDFKRITSFGTIYADLTFLKNFTFHGEFNGNFGNDTRAIFRPSYTFGANALTAGARNPISTSERYAGNNYYWSTNQRLNYSKKFLQKHDVNITVGHEAQYGFYEQLSGRVTGFTNNALSELSLGDPKTSLSGSTRDDNSQESYFTRVGYVYDDKYIFQATYRADASSYFGPNNKWGYFPSVSAAWRVTKEPFMQDITAINDLKLRVEMGTTGNQYWGKNTYAPLSTAATQSGQGFLAGKFPNPDIKWENTQTYNIGFDLHALKDRIQIVFDAYLRRTSDLITDLPLPAYAGTSGQGGIGAPVVNIGDMENRGFGFSINTTPIQGKNAGSLTWKSGFNISLDRNKLLKLNTDRAIIDRFPWFSRVISRSIVGQPLFQFYGYKADGLIQNYKDLTTAALPTNVQIAPGQAWVGDVKYVNIDKTEYFDPVLGKNVQVIDDKDRTFIGNPWPKFTFGITNNFSYKGFDLSIFMQGVYGNQIFNQMRFDNSAFRNFIHGAYKEAINFAVPSSNTLTETLTLLNPGTTVPRIAYSSYGNNGRATDQFVEDGSYLRVKNIQLTYNVPKAFLNKYLPLNGLRVSGGVQNAFTITKYSGYDPEVGTSAGVPGFDNGRYPSSRMYTFSASFDF</sequence>
<keyword evidence="5 7" id="KW-0472">Membrane</keyword>
<keyword evidence="2 7" id="KW-0813">Transport</keyword>
<evidence type="ECO:0000313" key="10">
    <source>
        <dbReference type="Proteomes" id="UP000245489"/>
    </source>
</evidence>
<protein>
    <submittedName>
        <fullName evidence="9">TonB-linked SusC/RagA family outer membrane protein</fullName>
    </submittedName>
</protein>
<dbReference type="GO" id="GO:0009279">
    <property type="term" value="C:cell outer membrane"/>
    <property type="evidence" value="ECO:0007669"/>
    <property type="project" value="UniProtKB-SubCell"/>
</dbReference>
<dbReference type="NCBIfam" id="TIGR04057">
    <property type="entry name" value="SusC_RagA_signa"/>
    <property type="match status" value="1"/>
</dbReference>
<dbReference type="SUPFAM" id="SSF49464">
    <property type="entry name" value="Carboxypeptidase regulatory domain-like"/>
    <property type="match status" value="1"/>
</dbReference>
<dbReference type="InterPro" id="IPR023997">
    <property type="entry name" value="TonB-dep_OMP_SusC/RagA_CS"/>
</dbReference>
<keyword evidence="3 7" id="KW-1134">Transmembrane beta strand</keyword>
<evidence type="ECO:0000256" key="5">
    <source>
        <dbReference type="ARBA" id="ARBA00023136"/>
    </source>
</evidence>
<dbReference type="Gene3D" id="2.40.170.20">
    <property type="entry name" value="TonB-dependent receptor, beta-barrel domain"/>
    <property type="match status" value="1"/>
</dbReference>
<gene>
    <name evidence="9" type="ORF">LV89_02282</name>
</gene>
<feature type="domain" description="TonB-dependent receptor plug" evidence="8">
    <location>
        <begin position="140"/>
        <end position="259"/>
    </location>
</feature>
<dbReference type="PROSITE" id="PS52016">
    <property type="entry name" value="TONB_DEPENDENT_REC_3"/>
    <property type="match status" value="1"/>
</dbReference>
<evidence type="ECO:0000313" key="9">
    <source>
        <dbReference type="EMBL" id="PWK26773.1"/>
    </source>
</evidence>
<keyword evidence="4 7" id="KW-0812">Transmembrane</keyword>
<comment type="similarity">
    <text evidence="7">Belongs to the TonB-dependent receptor family.</text>
</comment>
<dbReference type="InterPro" id="IPR023996">
    <property type="entry name" value="TonB-dep_OMP_SusC/RagA"/>
</dbReference>
<keyword evidence="6 7" id="KW-0998">Cell outer membrane</keyword>
<keyword evidence="10" id="KW-1185">Reference proteome</keyword>
<dbReference type="InterPro" id="IPR012910">
    <property type="entry name" value="Plug_dom"/>
</dbReference>
<evidence type="ECO:0000256" key="2">
    <source>
        <dbReference type="ARBA" id="ARBA00022448"/>
    </source>
</evidence>
<dbReference type="Gene3D" id="2.60.40.1120">
    <property type="entry name" value="Carboxypeptidase-like, regulatory domain"/>
    <property type="match status" value="1"/>
</dbReference>
<evidence type="ECO:0000256" key="7">
    <source>
        <dbReference type="PROSITE-ProRule" id="PRU01360"/>
    </source>
</evidence>
<accession>A0A316EBS0</accession>
<dbReference type="InterPro" id="IPR037066">
    <property type="entry name" value="Plug_dom_sf"/>
</dbReference>
<evidence type="ECO:0000256" key="3">
    <source>
        <dbReference type="ARBA" id="ARBA00022452"/>
    </source>
</evidence>